<name>A0A3L6DM59_MAIZE</name>
<dbReference type="PANTHER" id="PTHR33356:SF5">
    <property type="entry name" value="TIP41-LIKE PROTEIN"/>
    <property type="match status" value="1"/>
</dbReference>
<feature type="region of interest" description="Disordered" evidence="1">
    <location>
        <begin position="30"/>
        <end position="54"/>
    </location>
</feature>
<feature type="region of interest" description="Disordered" evidence="1">
    <location>
        <begin position="86"/>
        <end position="117"/>
    </location>
</feature>
<feature type="region of interest" description="Disordered" evidence="1">
    <location>
        <begin position="380"/>
        <end position="405"/>
    </location>
</feature>
<protein>
    <submittedName>
        <fullName evidence="2">Uncharacterized protein</fullName>
    </submittedName>
</protein>
<sequence length="405" mass="42911">MAEECPPTGGGVELWLPDEFLDDDFFSEEEKAAVAARSENDDEEEGADGLPRRRAGLVVGNAKGQGDGSPANAEVLAGSPQSILCGLQDYGEDSPNGAASKVCSPPSSPLERPPADPWDVLKEAAGQVQVARLRTNSTPVPTNDAAANQGLPVTPPAKKLSAPAETAKANHSQPPNNSVEERRIQIARFNALKQRHLLKHRRDRELAVATAAAWGTSVAGSHRAAAAAAGYGAPAPAPRVLSSSAWPPLQKQRQLPASPEGVRALFLAPPPGATRECAGTGVFIPRQAGAHAEPKKRPGMRTSAAPTNAFFRSAWILFKDRNRSVVMALVNSVLACSSPGARRGPRGPSHLPWRFRSRSRCAGESEQRLAGEPFVPAPWRLLPRGESSPGMDVLKAPNRHHDPLG</sequence>
<evidence type="ECO:0000313" key="2">
    <source>
        <dbReference type="EMBL" id="PWZ08590.1"/>
    </source>
</evidence>
<comment type="caution">
    <text evidence="2">The sequence shown here is derived from an EMBL/GenBank/DDBJ whole genome shotgun (WGS) entry which is preliminary data.</text>
</comment>
<evidence type="ECO:0000256" key="1">
    <source>
        <dbReference type="SAM" id="MobiDB-lite"/>
    </source>
</evidence>
<feature type="compositionally biased region" description="Pro residues" evidence="1">
    <location>
        <begin position="106"/>
        <end position="116"/>
    </location>
</feature>
<proteinExistence type="predicted"/>
<feature type="compositionally biased region" description="Polar residues" evidence="1">
    <location>
        <begin position="169"/>
        <end position="178"/>
    </location>
</feature>
<dbReference type="PANTHER" id="PTHR33356">
    <property type="entry name" value="TIP41-LIKE PROTEIN"/>
    <property type="match status" value="1"/>
</dbReference>
<accession>A0A3L6DM59</accession>
<dbReference type="ExpressionAtlas" id="A0A3L6DM59">
    <property type="expression patterns" value="baseline and differential"/>
</dbReference>
<dbReference type="EMBL" id="NCVQ01000009">
    <property type="protein sequence ID" value="PWZ08591.1"/>
    <property type="molecule type" value="Genomic_DNA"/>
</dbReference>
<dbReference type="Proteomes" id="UP000251960">
    <property type="component" value="Chromosome 8"/>
</dbReference>
<evidence type="ECO:0000313" key="3">
    <source>
        <dbReference type="Proteomes" id="UP000251960"/>
    </source>
</evidence>
<accession>A0A3L6DJ05</accession>
<dbReference type="EMBL" id="NCVQ01000009">
    <property type="protein sequence ID" value="PWZ08590.1"/>
    <property type="molecule type" value="Genomic_DNA"/>
</dbReference>
<feature type="region of interest" description="Disordered" evidence="1">
    <location>
        <begin position="136"/>
        <end position="179"/>
    </location>
</feature>
<gene>
    <name evidence="2" type="ORF">Zm00014a_028960</name>
</gene>
<organism evidence="2">
    <name type="scientific">Zea mays</name>
    <name type="common">Maize</name>
    <dbReference type="NCBI Taxonomy" id="4577"/>
    <lineage>
        <taxon>Eukaryota</taxon>
        <taxon>Viridiplantae</taxon>
        <taxon>Streptophyta</taxon>
        <taxon>Embryophyta</taxon>
        <taxon>Tracheophyta</taxon>
        <taxon>Spermatophyta</taxon>
        <taxon>Magnoliopsida</taxon>
        <taxon>Liliopsida</taxon>
        <taxon>Poales</taxon>
        <taxon>Poaceae</taxon>
        <taxon>PACMAD clade</taxon>
        <taxon>Panicoideae</taxon>
        <taxon>Andropogonodae</taxon>
        <taxon>Andropogoneae</taxon>
        <taxon>Tripsacinae</taxon>
        <taxon>Zea</taxon>
    </lineage>
</organism>
<dbReference type="AlphaFoldDB" id="A0A3L6DM59"/>
<reference evidence="2 3" key="1">
    <citation type="journal article" date="2018" name="Nat. Genet.">
        <title>Extensive intraspecific gene order and gene structural variations between Mo17 and other maize genomes.</title>
        <authorList>
            <person name="Sun S."/>
            <person name="Zhou Y."/>
            <person name="Chen J."/>
            <person name="Shi J."/>
            <person name="Zhao H."/>
            <person name="Zhao H."/>
            <person name="Song W."/>
            <person name="Zhang M."/>
            <person name="Cui Y."/>
            <person name="Dong X."/>
            <person name="Liu H."/>
            <person name="Ma X."/>
            <person name="Jiao Y."/>
            <person name="Wang B."/>
            <person name="Wei X."/>
            <person name="Stein J.C."/>
            <person name="Glaubitz J.C."/>
            <person name="Lu F."/>
            <person name="Yu G."/>
            <person name="Liang C."/>
            <person name="Fengler K."/>
            <person name="Li B."/>
            <person name="Rafalski A."/>
            <person name="Schnable P.S."/>
            <person name="Ware D.H."/>
            <person name="Buckler E.S."/>
            <person name="Lai J."/>
        </authorList>
    </citation>
    <scope>NUCLEOTIDE SEQUENCE [LARGE SCALE GENOMIC DNA]</scope>
    <source>
        <strain evidence="3">cv. Missouri 17</strain>
        <tissue evidence="2">Seedling</tissue>
    </source>
</reference>